<dbReference type="PANTHER" id="PTHR47237">
    <property type="entry name" value="SLL0310 PROTEIN"/>
    <property type="match status" value="1"/>
</dbReference>
<dbReference type="PANTHER" id="PTHR47237:SF1">
    <property type="entry name" value="SLL0310 PROTEIN"/>
    <property type="match status" value="1"/>
</dbReference>
<dbReference type="GO" id="GO:0016747">
    <property type="term" value="F:acyltransferase activity, transferring groups other than amino-acyl groups"/>
    <property type="evidence" value="ECO:0007669"/>
    <property type="project" value="InterPro"/>
</dbReference>
<reference evidence="2" key="2">
    <citation type="submission" date="2020-09" db="EMBL/GenBank/DDBJ databases">
        <authorList>
            <person name="Sun Q."/>
            <person name="Ohkuma M."/>
        </authorList>
    </citation>
    <scope>NUCLEOTIDE SEQUENCE</scope>
    <source>
        <strain evidence="2">JCM 3131</strain>
    </source>
</reference>
<dbReference type="InterPro" id="IPR000182">
    <property type="entry name" value="GNAT_dom"/>
</dbReference>
<accession>A0A918EW52</accession>
<dbReference type="InterPro" id="IPR052729">
    <property type="entry name" value="Acyl/Acetyltrans_Enzymes"/>
</dbReference>
<dbReference type="RefSeq" id="WP_189219365.1">
    <property type="nucleotide sequence ID" value="NZ_BMQK01000014.1"/>
</dbReference>
<organism evidence="2 3">
    <name type="scientific">Streptomyces ruber</name>
    <dbReference type="NCBI Taxonomy" id="83378"/>
    <lineage>
        <taxon>Bacteria</taxon>
        <taxon>Bacillati</taxon>
        <taxon>Actinomycetota</taxon>
        <taxon>Actinomycetes</taxon>
        <taxon>Kitasatosporales</taxon>
        <taxon>Streptomycetaceae</taxon>
        <taxon>Streptomyces</taxon>
    </lineage>
</organism>
<evidence type="ECO:0000259" key="1">
    <source>
        <dbReference type="PROSITE" id="PS51186"/>
    </source>
</evidence>
<feature type="domain" description="N-acetyltransferase" evidence="1">
    <location>
        <begin position="4"/>
        <end position="148"/>
    </location>
</feature>
<comment type="caution">
    <text evidence="2">The sequence shown here is derived from an EMBL/GenBank/DDBJ whole genome shotgun (WGS) entry which is preliminary data.</text>
</comment>
<dbReference type="Gene3D" id="3.40.630.30">
    <property type="match status" value="1"/>
</dbReference>
<dbReference type="PROSITE" id="PS51186">
    <property type="entry name" value="GNAT"/>
    <property type="match status" value="1"/>
</dbReference>
<reference evidence="2" key="1">
    <citation type="journal article" date="2014" name="Int. J. Syst. Evol. Microbiol.">
        <title>Complete genome sequence of Corynebacterium casei LMG S-19264T (=DSM 44701T), isolated from a smear-ripened cheese.</title>
        <authorList>
            <consortium name="US DOE Joint Genome Institute (JGI-PGF)"/>
            <person name="Walter F."/>
            <person name="Albersmeier A."/>
            <person name="Kalinowski J."/>
            <person name="Ruckert C."/>
        </authorList>
    </citation>
    <scope>NUCLEOTIDE SEQUENCE</scope>
    <source>
        <strain evidence="2">JCM 3131</strain>
    </source>
</reference>
<dbReference type="InterPro" id="IPR041496">
    <property type="entry name" value="YitH/HolE_GNAT"/>
</dbReference>
<dbReference type="AlphaFoldDB" id="A0A918EW52"/>
<dbReference type="CDD" id="cd04301">
    <property type="entry name" value="NAT_SF"/>
    <property type="match status" value="1"/>
</dbReference>
<keyword evidence="3" id="KW-1185">Reference proteome</keyword>
<dbReference type="EMBL" id="BMQK01000014">
    <property type="protein sequence ID" value="GGQ76578.1"/>
    <property type="molecule type" value="Genomic_DNA"/>
</dbReference>
<dbReference type="Proteomes" id="UP000620156">
    <property type="component" value="Unassembled WGS sequence"/>
</dbReference>
<dbReference type="Pfam" id="PF00583">
    <property type="entry name" value="Acetyltransf_1"/>
    <property type="match status" value="1"/>
</dbReference>
<dbReference type="Gene3D" id="3.40.630.90">
    <property type="match status" value="1"/>
</dbReference>
<evidence type="ECO:0000313" key="3">
    <source>
        <dbReference type="Proteomes" id="UP000620156"/>
    </source>
</evidence>
<dbReference type="Pfam" id="PF18014">
    <property type="entry name" value="Acetyltransf_18"/>
    <property type="match status" value="1"/>
</dbReference>
<proteinExistence type="predicted"/>
<dbReference type="SUPFAM" id="SSF55729">
    <property type="entry name" value="Acyl-CoA N-acyltransferases (Nat)"/>
    <property type="match status" value="1"/>
</dbReference>
<sequence length="281" mass="30544">MPSYEVTAASAAEMPRFREWADAEGWNPGRSDVIPFQAADPRGFFLGRLDGEPVASVSAVRYGTDFGFIGFYISRPAVRGQGYGIRLWQAATEHLAGRNVALDGVVDQQENYRRSGFRRVWNHVRYAGVPRGAEASAGIRLVDGRDVPFGQLADYDRRFFPAEREAFLSLWVGLPSHRSLAAVRDGRLEGFVVMRPAATGFRIGPLHAASQDVASALIHGLVGDAPEEPVAVDVPDVNAPSVALMQRLGLKPTFECARMYTGPTPDTDHAGVFATTTLELG</sequence>
<gene>
    <name evidence="2" type="ORF">GCM10010145_52990</name>
</gene>
<protein>
    <submittedName>
        <fullName evidence="2">N-acetyltransferase GCN5</fullName>
    </submittedName>
</protein>
<dbReference type="InterPro" id="IPR016181">
    <property type="entry name" value="Acyl_CoA_acyltransferase"/>
</dbReference>
<name>A0A918EW52_9ACTN</name>
<evidence type="ECO:0000313" key="2">
    <source>
        <dbReference type="EMBL" id="GGQ76578.1"/>
    </source>
</evidence>